<dbReference type="eggNOG" id="COG0438">
    <property type="taxonomic scope" value="Bacteria"/>
</dbReference>
<dbReference type="HOGENOM" id="CLU_009583_2_4_9"/>
<evidence type="ECO:0000313" key="4">
    <source>
        <dbReference type="Proteomes" id="UP000001299"/>
    </source>
</evidence>
<dbReference type="CDD" id="cd03801">
    <property type="entry name" value="GT4_PimA-like"/>
    <property type="match status" value="1"/>
</dbReference>
<accession>E0RZD2</accession>
<feature type="domain" description="Glycosyl transferase family 1" evidence="1">
    <location>
        <begin position="215"/>
        <end position="338"/>
    </location>
</feature>
<dbReference type="SUPFAM" id="SSF53756">
    <property type="entry name" value="UDP-Glycosyltransferase/glycogen phosphorylase"/>
    <property type="match status" value="1"/>
</dbReference>
<evidence type="ECO:0000259" key="2">
    <source>
        <dbReference type="Pfam" id="PF13439"/>
    </source>
</evidence>
<dbReference type="InterPro" id="IPR001296">
    <property type="entry name" value="Glyco_trans_1"/>
</dbReference>
<proteinExistence type="predicted"/>
<dbReference type="KEGG" id="bpb:bpr_I0381"/>
<dbReference type="PANTHER" id="PTHR45947">
    <property type="entry name" value="SULFOQUINOVOSYL TRANSFERASE SQD2"/>
    <property type="match status" value="1"/>
</dbReference>
<protein>
    <submittedName>
        <fullName evidence="3">Glycosyl transferase GT4 family</fullName>
    </submittedName>
</protein>
<dbReference type="RefSeq" id="WP_013279786.1">
    <property type="nucleotide sequence ID" value="NC_014387.1"/>
</dbReference>
<reference evidence="3 4" key="1">
    <citation type="journal article" date="2010" name="PLoS ONE">
        <title>The glycobiome of the rumen bacterium Butyrivibrio proteoclasticus B316(T) highlights adaptation to a polysaccharide-rich environment.</title>
        <authorList>
            <person name="Kelly W.J."/>
            <person name="Leahy S.C."/>
            <person name="Altermann E."/>
            <person name="Yeoman C.J."/>
            <person name="Dunne J.C."/>
            <person name="Kong Z."/>
            <person name="Pacheco D.M."/>
            <person name="Li D."/>
            <person name="Noel S.J."/>
            <person name="Moon C.D."/>
            <person name="Cookson A.L."/>
            <person name="Attwood G.T."/>
        </authorList>
    </citation>
    <scope>NUCLEOTIDE SEQUENCE [LARGE SCALE GENOMIC DNA]</scope>
    <source>
        <strain evidence="4">ATCC 51982 / DSM 14932 / B316</strain>
    </source>
</reference>
<feature type="domain" description="Glycosyltransferase subfamily 4-like N-terminal" evidence="2">
    <location>
        <begin position="15"/>
        <end position="193"/>
    </location>
</feature>
<evidence type="ECO:0000313" key="3">
    <source>
        <dbReference type="EMBL" id="ADL33129.1"/>
    </source>
</evidence>
<dbReference type="Pfam" id="PF00534">
    <property type="entry name" value="Glycos_transf_1"/>
    <property type="match status" value="1"/>
</dbReference>
<keyword evidence="3" id="KW-0808">Transferase</keyword>
<dbReference type="InterPro" id="IPR028098">
    <property type="entry name" value="Glyco_trans_4-like_N"/>
</dbReference>
<dbReference type="PANTHER" id="PTHR45947:SF3">
    <property type="entry name" value="SULFOQUINOVOSYL TRANSFERASE SQD2"/>
    <property type="match status" value="1"/>
</dbReference>
<dbReference type="CAZy" id="GT4">
    <property type="family name" value="Glycosyltransferase Family 4"/>
</dbReference>
<dbReference type="Proteomes" id="UP000001299">
    <property type="component" value="Chromosome 1"/>
</dbReference>
<dbReference type="EMBL" id="CP001810">
    <property type="protein sequence ID" value="ADL33129.1"/>
    <property type="molecule type" value="Genomic_DNA"/>
</dbReference>
<dbReference type="AlphaFoldDB" id="E0RZD2"/>
<dbReference type="STRING" id="515622.bpr_I0381"/>
<organism evidence="3 4">
    <name type="scientific">Butyrivibrio proteoclasticus (strain ATCC 51982 / DSM 14932 / B316)</name>
    <name type="common">Clostridium proteoclasticum</name>
    <dbReference type="NCBI Taxonomy" id="515622"/>
    <lineage>
        <taxon>Bacteria</taxon>
        <taxon>Bacillati</taxon>
        <taxon>Bacillota</taxon>
        <taxon>Clostridia</taxon>
        <taxon>Lachnospirales</taxon>
        <taxon>Lachnospiraceae</taxon>
        <taxon>Butyrivibrio</taxon>
    </lineage>
</organism>
<dbReference type="Pfam" id="PF13439">
    <property type="entry name" value="Glyco_transf_4"/>
    <property type="match status" value="1"/>
</dbReference>
<evidence type="ECO:0000259" key="1">
    <source>
        <dbReference type="Pfam" id="PF00534"/>
    </source>
</evidence>
<dbReference type="InterPro" id="IPR050194">
    <property type="entry name" value="Glycosyltransferase_grp1"/>
</dbReference>
<dbReference type="GO" id="GO:0016757">
    <property type="term" value="F:glycosyltransferase activity"/>
    <property type="evidence" value="ECO:0007669"/>
    <property type="project" value="InterPro"/>
</dbReference>
<gene>
    <name evidence="3" type="ordered locus">bpr_I0381</name>
</gene>
<keyword evidence="4" id="KW-1185">Reference proteome</keyword>
<name>E0RZD2_BUTPB</name>
<dbReference type="Gene3D" id="3.40.50.2000">
    <property type="entry name" value="Glycogen Phosphorylase B"/>
    <property type="match status" value="2"/>
</dbReference>
<sequence length="398" mass="45315">MKIIIISHEYPPVGGGGANACMNLARQYAKQGHIVDIVTVWFDGLDEHETIKDSITNGQITITRLKAKRKHKEHCSFSEMLDYLKKAIPVADRLEKENNYDICQIFFGIPSGPVGYYLKKKYKLPYVIRFGGGDIPGFQDRFTKVYKLIGPAIKMIWKKADALVANSIGLKKLAEDFYDKKEILVIPNGADLNAFEEKDNDYKSIAYTEACHDENINLLFVSRLIERKGLQDIIPQLSEIQQQSQNIGKNIKFQIVGDGPYRETLEKLTEVHNLQDVVAFYGQKNKKELPEFYRNADIFVFPSRKEGMPNVVLEAMSYGLPILMTPCQGSDELVDGNGKVAKVYEFGKILVDMLSKPDELKTMGKRSKYLIKEAFSWEKTAEAYMALFDKIIVQKEQK</sequence>